<evidence type="ECO:0000259" key="5">
    <source>
        <dbReference type="Pfam" id="PF08281"/>
    </source>
</evidence>
<evidence type="ECO:0000256" key="4">
    <source>
        <dbReference type="ARBA" id="ARBA00023163"/>
    </source>
</evidence>
<dbReference type="Gene3D" id="1.10.10.10">
    <property type="entry name" value="Winged helix-like DNA-binding domain superfamily/Winged helix DNA-binding domain"/>
    <property type="match status" value="1"/>
</dbReference>
<dbReference type="SUPFAM" id="SSF88946">
    <property type="entry name" value="Sigma2 domain of RNA polymerase sigma factors"/>
    <property type="match status" value="1"/>
</dbReference>
<proteinExistence type="inferred from homology"/>
<dbReference type="InterPro" id="IPR053866">
    <property type="entry name" value="PhyR_sigma2"/>
</dbReference>
<dbReference type="InterPro" id="IPR013249">
    <property type="entry name" value="RNA_pol_sigma70_r4_t2"/>
</dbReference>
<reference evidence="7 8" key="1">
    <citation type="submission" date="2016-10" db="EMBL/GenBank/DDBJ databases">
        <authorList>
            <person name="Varghese N."/>
            <person name="Submissions S."/>
        </authorList>
    </citation>
    <scope>NUCLEOTIDE SEQUENCE [LARGE SCALE GENOMIC DNA]</scope>
    <source>
        <strain evidence="8">YIM D21,KCTC 23444,ACCC 10710</strain>
    </source>
</reference>
<dbReference type="AlphaFoldDB" id="A0A1I2CPU1"/>
<evidence type="ECO:0000313" key="8">
    <source>
        <dbReference type="Proteomes" id="UP000325289"/>
    </source>
</evidence>
<dbReference type="InterPro" id="IPR013324">
    <property type="entry name" value="RNA_pol_sigma_r3/r4-like"/>
</dbReference>
<evidence type="ECO:0000256" key="3">
    <source>
        <dbReference type="ARBA" id="ARBA00023082"/>
    </source>
</evidence>
<comment type="similarity">
    <text evidence="1">Belongs to the sigma-70 factor family. ECF subfamily.</text>
</comment>
<evidence type="ECO:0000259" key="6">
    <source>
        <dbReference type="Pfam" id="PF22029"/>
    </source>
</evidence>
<keyword evidence="2" id="KW-0805">Transcription regulation</keyword>
<keyword evidence="8" id="KW-1185">Reference proteome</keyword>
<dbReference type="InterPro" id="IPR013325">
    <property type="entry name" value="RNA_pol_sigma_r2"/>
</dbReference>
<dbReference type="Gene3D" id="1.10.1740.10">
    <property type="match status" value="1"/>
</dbReference>
<dbReference type="PANTHER" id="PTHR43133:SF25">
    <property type="entry name" value="RNA POLYMERASE SIGMA FACTOR RFAY-RELATED"/>
    <property type="match status" value="1"/>
</dbReference>
<sequence>MQETKWLIAREIPRLRRYALALTRDPVLADDLVQDTLERAIRKRHLWRRKGSLRGWLYKILYRVFLNQRTQRWRRAHEVDLNDAPELADTGTPETQLAQRDIVNAMQDLPVEQRAAIALTAIEGLSYDEAAAVLSIPIGTLRSRLSRGRERLRETFDTSEPHLRQVK</sequence>
<dbReference type="PANTHER" id="PTHR43133">
    <property type="entry name" value="RNA POLYMERASE ECF-TYPE SIGMA FACTO"/>
    <property type="match status" value="1"/>
</dbReference>
<evidence type="ECO:0000313" key="7">
    <source>
        <dbReference type="EMBL" id="SFE70367.1"/>
    </source>
</evidence>
<keyword evidence="3" id="KW-0731">Sigma factor</keyword>
<dbReference type="CDD" id="cd06171">
    <property type="entry name" value="Sigma70_r4"/>
    <property type="match status" value="1"/>
</dbReference>
<dbReference type="NCBIfam" id="TIGR02937">
    <property type="entry name" value="sigma70-ECF"/>
    <property type="match status" value="1"/>
</dbReference>
<feature type="domain" description="RNA polymerase sigma factor 70 region 4 type 2" evidence="5">
    <location>
        <begin position="100"/>
        <end position="152"/>
    </location>
</feature>
<dbReference type="InterPro" id="IPR036388">
    <property type="entry name" value="WH-like_DNA-bd_sf"/>
</dbReference>
<dbReference type="OrthoDB" id="9803470at2"/>
<dbReference type="SUPFAM" id="SSF88659">
    <property type="entry name" value="Sigma3 and sigma4 domains of RNA polymerase sigma factors"/>
    <property type="match status" value="1"/>
</dbReference>
<dbReference type="GO" id="GO:0003677">
    <property type="term" value="F:DNA binding"/>
    <property type="evidence" value="ECO:0007669"/>
    <property type="project" value="InterPro"/>
</dbReference>
<accession>A0A1I2CPU1</accession>
<feature type="domain" description="PhyR sigma2" evidence="6">
    <location>
        <begin position="8"/>
        <end position="61"/>
    </location>
</feature>
<dbReference type="RefSeq" id="WP_149757824.1">
    <property type="nucleotide sequence ID" value="NZ_FOMS01000014.1"/>
</dbReference>
<keyword evidence="4" id="KW-0804">Transcription</keyword>
<evidence type="ECO:0000256" key="1">
    <source>
        <dbReference type="ARBA" id="ARBA00010641"/>
    </source>
</evidence>
<dbReference type="GO" id="GO:0016987">
    <property type="term" value="F:sigma factor activity"/>
    <property type="evidence" value="ECO:0007669"/>
    <property type="project" value="UniProtKB-KW"/>
</dbReference>
<evidence type="ECO:0000256" key="2">
    <source>
        <dbReference type="ARBA" id="ARBA00023015"/>
    </source>
</evidence>
<dbReference type="InterPro" id="IPR014284">
    <property type="entry name" value="RNA_pol_sigma-70_dom"/>
</dbReference>
<protein>
    <submittedName>
        <fullName evidence="7">RNA polymerase sigma-70 factor, ECF subfamily</fullName>
    </submittedName>
</protein>
<dbReference type="EMBL" id="FOMS01000014">
    <property type="protein sequence ID" value="SFE70367.1"/>
    <property type="molecule type" value="Genomic_DNA"/>
</dbReference>
<name>A0A1I2CPU1_9RHOB</name>
<dbReference type="Pfam" id="PF08281">
    <property type="entry name" value="Sigma70_r4_2"/>
    <property type="match status" value="1"/>
</dbReference>
<gene>
    <name evidence="7" type="ORF">SAMN04515678_11437</name>
</gene>
<dbReference type="Pfam" id="PF22029">
    <property type="entry name" value="PhyR_sigma2"/>
    <property type="match status" value="1"/>
</dbReference>
<organism evidence="7 8">
    <name type="scientific">Roseivivax sediminis</name>
    <dbReference type="NCBI Taxonomy" id="936889"/>
    <lineage>
        <taxon>Bacteria</taxon>
        <taxon>Pseudomonadati</taxon>
        <taxon>Pseudomonadota</taxon>
        <taxon>Alphaproteobacteria</taxon>
        <taxon>Rhodobacterales</taxon>
        <taxon>Roseobacteraceae</taxon>
        <taxon>Roseivivax</taxon>
    </lineage>
</organism>
<dbReference type="InterPro" id="IPR039425">
    <property type="entry name" value="RNA_pol_sigma-70-like"/>
</dbReference>
<dbReference type="GO" id="GO:0006352">
    <property type="term" value="P:DNA-templated transcription initiation"/>
    <property type="evidence" value="ECO:0007669"/>
    <property type="project" value="InterPro"/>
</dbReference>
<dbReference type="Proteomes" id="UP000325289">
    <property type="component" value="Unassembled WGS sequence"/>
</dbReference>